<feature type="transmembrane region" description="Helical" evidence="3">
    <location>
        <begin position="307"/>
        <end position="329"/>
    </location>
</feature>
<dbReference type="InterPro" id="IPR036179">
    <property type="entry name" value="Ig-like_dom_sf"/>
</dbReference>
<keyword evidence="3" id="KW-1133">Transmembrane helix</keyword>
<organism evidence="6 7">
    <name type="scientific">Electrophorus electricus</name>
    <name type="common">Electric eel</name>
    <name type="synonym">Gymnotus electricus</name>
    <dbReference type="NCBI Taxonomy" id="8005"/>
    <lineage>
        <taxon>Eukaryota</taxon>
        <taxon>Metazoa</taxon>
        <taxon>Chordata</taxon>
        <taxon>Craniata</taxon>
        <taxon>Vertebrata</taxon>
        <taxon>Euteleostomi</taxon>
        <taxon>Actinopterygii</taxon>
        <taxon>Neopterygii</taxon>
        <taxon>Teleostei</taxon>
        <taxon>Ostariophysi</taxon>
        <taxon>Gymnotiformes</taxon>
        <taxon>Gymnotoidei</taxon>
        <taxon>Gymnotidae</taxon>
        <taxon>Electrophorus</taxon>
    </lineage>
</organism>
<feature type="signal peptide" evidence="4">
    <location>
        <begin position="1"/>
        <end position="20"/>
    </location>
</feature>
<keyword evidence="3" id="KW-0472">Membrane</keyword>
<evidence type="ECO:0000256" key="1">
    <source>
        <dbReference type="ARBA" id="ARBA00023180"/>
    </source>
</evidence>
<keyword evidence="1" id="KW-0325">Glycoprotein</keyword>
<dbReference type="Ensembl" id="ENSEEET00000064521.1">
    <property type="protein sequence ID" value="ENSEEEP00000058288.1"/>
    <property type="gene ID" value="ENSEEEG00000004803.2"/>
</dbReference>
<dbReference type="InterPro" id="IPR011162">
    <property type="entry name" value="MHC_I/II-like_Ag-recog"/>
</dbReference>
<dbReference type="Gene3D" id="2.60.40.10">
    <property type="entry name" value="Immunoglobulins"/>
    <property type="match status" value="1"/>
</dbReference>
<dbReference type="PROSITE" id="PS00290">
    <property type="entry name" value="IG_MHC"/>
    <property type="match status" value="1"/>
</dbReference>
<dbReference type="GO" id="GO:0005615">
    <property type="term" value="C:extracellular space"/>
    <property type="evidence" value="ECO:0007669"/>
    <property type="project" value="TreeGrafter"/>
</dbReference>
<dbReference type="Ensembl" id="ENSEEET00000009509.2">
    <property type="protein sequence ID" value="ENSEEEP00000009391.2"/>
    <property type="gene ID" value="ENSEEEG00000004803.2"/>
</dbReference>
<gene>
    <name evidence="6" type="primary">LOC113568962</name>
</gene>
<proteinExistence type="predicted"/>
<dbReference type="GeneTree" id="ENSGT01120000271825"/>
<protein>
    <recommendedName>
        <fullName evidence="5">Ig-like domain-containing protein</fullName>
    </recommendedName>
</protein>
<keyword evidence="3" id="KW-0812">Transmembrane</keyword>
<dbReference type="OMA" id="NLTRGVQ"/>
<dbReference type="Pfam" id="PF07654">
    <property type="entry name" value="C1-set"/>
    <property type="match status" value="1"/>
</dbReference>
<reference evidence="6" key="4">
    <citation type="submission" date="2025-05" db="UniProtKB">
        <authorList>
            <consortium name="Ensembl"/>
        </authorList>
    </citation>
    <scope>IDENTIFICATION</scope>
</reference>
<sequence length="363" mass="41436">MKSLIFVCCTGLIAFPYGCSSGLHSLYVFSTFIVGKTPFPEFSSVVMLDDVQLFYYDSDVKKLIYREYKPDREETVQRSTLIFDHQYRSMKYRALYSAKQLNVTRGVHIQQRQSGCEMSDDSRGPLRSWDAFEGFNEEDLYFNTQLSTLQSEGKWPNTWDRTARNDVQWMYANVYTPLCFQLLENVLEIKRSHIMRQVKPSVRLFQKAPTHSGGALLTCLATGFYPSHINLTMLRDGHPVSEQRVIGGEVLPNGDGTFQMRKRLEVSAEETREKHNYTCTVMHLSLDNKIDISMEIRLPVDASTMTVVVMVLGLVVVCVIVPVTVFLVYRRKRNGAKTSPLATYTSVCRNIQSETSSDTTTTN</sequence>
<keyword evidence="7" id="KW-1185">Reference proteome</keyword>
<dbReference type="InterPro" id="IPR007110">
    <property type="entry name" value="Ig-like_dom"/>
</dbReference>
<evidence type="ECO:0000256" key="3">
    <source>
        <dbReference type="SAM" id="Phobius"/>
    </source>
</evidence>
<keyword evidence="4" id="KW-0732">Signal</keyword>
<dbReference type="AlphaFoldDB" id="A0A4W4EBG9"/>
<dbReference type="GO" id="GO:0006955">
    <property type="term" value="P:immune response"/>
    <property type="evidence" value="ECO:0007669"/>
    <property type="project" value="TreeGrafter"/>
</dbReference>
<dbReference type="Gene3D" id="3.30.500.10">
    <property type="entry name" value="MHC class I-like antigen recognition-like"/>
    <property type="match status" value="1"/>
</dbReference>
<dbReference type="SUPFAM" id="SSF54452">
    <property type="entry name" value="MHC antigen-recognition domain"/>
    <property type="match status" value="1"/>
</dbReference>
<evidence type="ECO:0000256" key="2">
    <source>
        <dbReference type="ARBA" id="ARBA00023319"/>
    </source>
</evidence>
<evidence type="ECO:0000313" key="7">
    <source>
        <dbReference type="Proteomes" id="UP000314983"/>
    </source>
</evidence>
<dbReference type="Proteomes" id="UP000314983">
    <property type="component" value="Chromosome 8"/>
</dbReference>
<dbReference type="InterPro" id="IPR003597">
    <property type="entry name" value="Ig_C1-set"/>
</dbReference>
<keyword evidence="2" id="KW-0393">Immunoglobulin domain</keyword>
<dbReference type="InterPro" id="IPR050208">
    <property type="entry name" value="MHC_class-I_related"/>
</dbReference>
<reference evidence="7" key="2">
    <citation type="journal article" date="2017" name="Sci. Adv.">
        <title>A tail of two voltages: Proteomic comparison of the three electric organs of the electric eel.</title>
        <authorList>
            <person name="Traeger L.L."/>
            <person name="Sabat G."/>
            <person name="Barrett-Wilt G.A."/>
            <person name="Wells G.B."/>
            <person name="Sussman M.R."/>
        </authorList>
    </citation>
    <scope>NUCLEOTIDE SEQUENCE [LARGE SCALE GENOMIC DNA]</scope>
</reference>
<dbReference type="PANTHER" id="PTHR16675:SF191">
    <property type="entry name" value="CLASS I HISTOCOMPATIBILITY ANTIGEN, F10 ALPHA CHAIN-LIKE-RELATED"/>
    <property type="match status" value="1"/>
</dbReference>
<evidence type="ECO:0000259" key="5">
    <source>
        <dbReference type="PROSITE" id="PS50835"/>
    </source>
</evidence>
<dbReference type="GO" id="GO:0009897">
    <property type="term" value="C:external side of plasma membrane"/>
    <property type="evidence" value="ECO:0007669"/>
    <property type="project" value="TreeGrafter"/>
</dbReference>
<reference evidence="7" key="1">
    <citation type="journal article" date="2014" name="Science">
        <title>Nonhuman genetics. Genomic basis for the convergent evolution of electric organs.</title>
        <authorList>
            <person name="Gallant J.R."/>
            <person name="Traeger L.L."/>
            <person name="Volkening J.D."/>
            <person name="Moffett H."/>
            <person name="Chen P.H."/>
            <person name="Novina C.D."/>
            <person name="Phillips G.N.Jr."/>
            <person name="Anand R."/>
            <person name="Wells G.B."/>
            <person name="Pinch M."/>
            <person name="Guth R."/>
            <person name="Unguez G.A."/>
            <person name="Albert J.S."/>
            <person name="Zakon H.H."/>
            <person name="Samanta M.P."/>
            <person name="Sussman M.R."/>
        </authorList>
    </citation>
    <scope>NUCLEOTIDE SEQUENCE [LARGE SCALE GENOMIC DNA]</scope>
</reference>
<dbReference type="SMART" id="SM00407">
    <property type="entry name" value="IGc1"/>
    <property type="match status" value="1"/>
</dbReference>
<dbReference type="STRING" id="8005.ENSEEEP00000009391"/>
<feature type="domain" description="Ig-like" evidence="5">
    <location>
        <begin position="200"/>
        <end position="293"/>
    </location>
</feature>
<dbReference type="SUPFAM" id="SSF48726">
    <property type="entry name" value="Immunoglobulin"/>
    <property type="match status" value="1"/>
</dbReference>
<evidence type="ECO:0000313" key="6">
    <source>
        <dbReference type="Ensembl" id="ENSEEEP00000009391.2"/>
    </source>
</evidence>
<name>A0A4W4EBG9_ELEEL</name>
<dbReference type="InterPro" id="IPR037055">
    <property type="entry name" value="MHC_I-like_Ag-recog_sf"/>
</dbReference>
<accession>A0A4W4EBG9</accession>
<dbReference type="InterPro" id="IPR013783">
    <property type="entry name" value="Ig-like_fold"/>
</dbReference>
<dbReference type="PROSITE" id="PS50835">
    <property type="entry name" value="IG_LIKE"/>
    <property type="match status" value="1"/>
</dbReference>
<evidence type="ECO:0000256" key="4">
    <source>
        <dbReference type="SAM" id="SignalP"/>
    </source>
</evidence>
<reference evidence="6 7" key="3">
    <citation type="submission" date="2020-05" db="EMBL/GenBank/DDBJ databases">
        <title>Electrophorus electricus (electric eel) genome, fEleEle1, primary haplotype.</title>
        <authorList>
            <person name="Myers G."/>
            <person name="Meyer A."/>
            <person name="Fedrigo O."/>
            <person name="Formenti G."/>
            <person name="Rhie A."/>
            <person name="Tracey A."/>
            <person name="Sims Y."/>
            <person name="Jarvis E.D."/>
        </authorList>
    </citation>
    <scope>NUCLEOTIDE SEQUENCE [LARGE SCALE GENOMIC DNA]</scope>
</reference>
<dbReference type="InterPro" id="IPR003006">
    <property type="entry name" value="Ig/MHC_CS"/>
</dbReference>
<feature type="chain" id="PRO_5044612227" description="Ig-like domain-containing protein" evidence="4">
    <location>
        <begin position="21"/>
        <end position="363"/>
    </location>
</feature>
<dbReference type="PANTHER" id="PTHR16675">
    <property type="entry name" value="MHC CLASS I-RELATED"/>
    <property type="match status" value="1"/>
</dbReference>